<name>A0AAE0A6M7_9ROSI</name>
<reference evidence="2" key="1">
    <citation type="journal article" date="2023" name="Plant J.">
        <title>Genome sequences and population genomics provide insights into the demographic history, inbreeding, and mutation load of two 'living fossil' tree species of Dipteronia.</title>
        <authorList>
            <person name="Feng Y."/>
            <person name="Comes H.P."/>
            <person name="Chen J."/>
            <person name="Zhu S."/>
            <person name="Lu R."/>
            <person name="Zhang X."/>
            <person name="Li P."/>
            <person name="Qiu J."/>
            <person name="Olsen K.M."/>
            <person name="Qiu Y."/>
        </authorList>
    </citation>
    <scope>NUCLEOTIDE SEQUENCE</scope>
    <source>
        <strain evidence="2">NBL</strain>
    </source>
</reference>
<keyword evidence="3" id="KW-1185">Reference proteome</keyword>
<proteinExistence type="predicted"/>
<dbReference type="Proteomes" id="UP001281410">
    <property type="component" value="Unassembled WGS sequence"/>
</dbReference>
<gene>
    <name evidence="2" type="ORF">Dsin_019156</name>
</gene>
<dbReference type="AlphaFoldDB" id="A0AAE0A6M7"/>
<dbReference type="EMBL" id="JANJYJ010000006">
    <property type="protein sequence ID" value="KAK3205110.1"/>
    <property type="molecule type" value="Genomic_DNA"/>
</dbReference>
<organism evidence="2 3">
    <name type="scientific">Dipteronia sinensis</name>
    <dbReference type="NCBI Taxonomy" id="43782"/>
    <lineage>
        <taxon>Eukaryota</taxon>
        <taxon>Viridiplantae</taxon>
        <taxon>Streptophyta</taxon>
        <taxon>Embryophyta</taxon>
        <taxon>Tracheophyta</taxon>
        <taxon>Spermatophyta</taxon>
        <taxon>Magnoliopsida</taxon>
        <taxon>eudicotyledons</taxon>
        <taxon>Gunneridae</taxon>
        <taxon>Pentapetalae</taxon>
        <taxon>rosids</taxon>
        <taxon>malvids</taxon>
        <taxon>Sapindales</taxon>
        <taxon>Sapindaceae</taxon>
        <taxon>Hippocastanoideae</taxon>
        <taxon>Acereae</taxon>
        <taxon>Dipteronia</taxon>
    </lineage>
</organism>
<evidence type="ECO:0000256" key="1">
    <source>
        <dbReference type="SAM" id="MobiDB-lite"/>
    </source>
</evidence>
<accession>A0AAE0A6M7</accession>
<sequence>MIVLVWPLIYGLENGDDGVSVAIDFFVLKEDEDEISVAPSPVDLFQPEETDADPRSPPFEGDLMFSDGRKRLYHVALNCHIHIKLKDKTSFEKTILGFCSSGLVL</sequence>
<protein>
    <submittedName>
        <fullName evidence="2">Uncharacterized protein</fullName>
    </submittedName>
</protein>
<evidence type="ECO:0000313" key="2">
    <source>
        <dbReference type="EMBL" id="KAK3205110.1"/>
    </source>
</evidence>
<feature type="region of interest" description="Disordered" evidence="1">
    <location>
        <begin position="39"/>
        <end position="59"/>
    </location>
</feature>
<comment type="caution">
    <text evidence="2">The sequence shown here is derived from an EMBL/GenBank/DDBJ whole genome shotgun (WGS) entry which is preliminary data.</text>
</comment>
<evidence type="ECO:0000313" key="3">
    <source>
        <dbReference type="Proteomes" id="UP001281410"/>
    </source>
</evidence>